<evidence type="ECO:0000313" key="3">
    <source>
        <dbReference type="Proteomes" id="UP000192738"/>
    </source>
</evidence>
<feature type="transmembrane region" description="Helical" evidence="1">
    <location>
        <begin position="6"/>
        <end position="22"/>
    </location>
</feature>
<proteinExistence type="predicted"/>
<gene>
    <name evidence="2" type="ORF">SAMN04488500_13921</name>
</gene>
<evidence type="ECO:0000256" key="1">
    <source>
        <dbReference type="SAM" id="Phobius"/>
    </source>
</evidence>
<keyword evidence="1" id="KW-0812">Transmembrane</keyword>
<dbReference type="EMBL" id="FWXI01000039">
    <property type="protein sequence ID" value="SMD15895.1"/>
    <property type="molecule type" value="Genomic_DNA"/>
</dbReference>
<feature type="transmembrane region" description="Helical" evidence="1">
    <location>
        <begin position="34"/>
        <end position="52"/>
    </location>
</feature>
<evidence type="ECO:0000313" key="2">
    <source>
        <dbReference type="EMBL" id="SMD15895.1"/>
    </source>
</evidence>
<keyword evidence="1" id="KW-1133">Transmembrane helix</keyword>
<name>A0A1W2F1U6_9FIRM</name>
<protein>
    <submittedName>
        <fullName evidence="2">Uncharacterized protein</fullName>
    </submittedName>
</protein>
<dbReference type="RefSeq" id="WP_176215674.1">
    <property type="nucleotide sequence ID" value="NZ_CP155572.1"/>
</dbReference>
<dbReference type="AlphaFoldDB" id="A0A1W2F1U6"/>
<keyword evidence="3" id="KW-1185">Reference proteome</keyword>
<accession>A0A1W2F1U6</accession>
<dbReference type="Proteomes" id="UP000192738">
    <property type="component" value="Unassembled WGS sequence"/>
</dbReference>
<reference evidence="2 3" key="1">
    <citation type="submission" date="2017-04" db="EMBL/GenBank/DDBJ databases">
        <authorList>
            <person name="Afonso C.L."/>
            <person name="Miller P.J."/>
            <person name="Scott M.A."/>
            <person name="Spackman E."/>
            <person name="Goraichik I."/>
            <person name="Dimitrov K.M."/>
            <person name="Suarez D.L."/>
            <person name="Swayne D.E."/>
        </authorList>
    </citation>
    <scope>NUCLEOTIDE SEQUENCE [LARGE SCALE GENOMIC DNA]</scope>
    <source>
        <strain evidence="2 3">DSM 5090</strain>
    </source>
</reference>
<keyword evidence="1" id="KW-0472">Membrane</keyword>
<organism evidence="2 3">
    <name type="scientific">Sporomusa malonica</name>
    <dbReference type="NCBI Taxonomy" id="112901"/>
    <lineage>
        <taxon>Bacteria</taxon>
        <taxon>Bacillati</taxon>
        <taxon>Bacillota</taxon>
        <taxon>Negativicutes</taxon>
        <taxon>Selenomonadales</taxon>
        <taxon>Sporomusaceae</taxon>
        <taxon>Sporomusa</taxon>
    </lineage>
</organism>
<sequence length="58" mass="6933">MRQFGNYIISFLVFGAFMYYVLPMFRKDMTTQQRMIKTIWGSLVFTLVKAILDFLPPF</sequence>